<organism evidence="1 2">
    <name type="scientific">Neorhodopirellula pilleata</name>
    <dbReference type="NCBI Taxonomy" id="2714738"/>
    <lineage>
        <taxon>Bacteria</taxon>
        <taxon>Pseudomonadati</taxon>
        <taxon>Planctomycetota</taxon>
        <taxon>Planctomycetia</taxon>
        <taxon>Pirellulales</taxon>
        <taxon>Pirellulaceae</taxon>
        <taxon>Neorhodopirellula</taxon>
    </lineage>
</organism>
<reference evidence="1 2" key="1">
    <citation type="submission" date="2019-02" db="EMBL/GenBank/DDBJ databases">
        <title>Deep-cultivation of Planctomycetes and their phenomic and genomic characterization uncovers novel biology.</title>
        <authorList>
            <person name="Wiegand S."/>
            <person name="Jogler M."/>
            <person name="Boedeker C."/>
            <person name="Pinto D."/>
            <person name="Vollmers J."/>
            <person name="Rivas-Marin E."/>
            <person name="Kohn T."/>
            <person name="Peeters S.H."/>
            <person name="Heuer A."/>
            <person name="Rast P."/>
            <person name="Oberbeckmann S."/>
            <person name="Bunk B."/>
            <person name="Jeske O."/>
            <person name="Meyerdierks A."/>
            <person name="Storesund J.E."/>
            <person name="Kallscheuer N."/>
            <person name="Luecker S."/>
            <person name="Lage O.M."/>
            <person name="Pohl T."/>
            <person name="Merkel B.J."/>
            <person name="Hornburger P."/>
            <person name="Mueller R.-W."/>
            <person name="Bruemmer F."/>
            <person name="Labrenz M."/>
            <person name="Spormann A.M."/>
            <person name="Op Den Camp H."/>
            <person name="Overmann J."/>
            <person name="Amann R."/>
            <person name="Jetten M.S.M."/>
            <person name="Mascher T."/>
            <person name="Medema M.H."/>
            <person name="Devos D.P."/>
            <person name="Kaster A.-K."/>
            <person name="Ovreas L."/>
            <person name="Rohde M."/>
            <person name="Galperin M.Y."/>
            <person name="Jogler C."/>
        </authorList>
    </citation>
    <scope>NUCLEOTIDE SEQUENCE [LARGE SCALE GENOMIC DNA]</scope>
    <source>
        <strain evidence="1 2">Pla100</strain>
    </source>
</reference>
<keyword evidence="2" id="KW-1185">Reference proteome</keyword>
<protein>
    <submittedName>
        <fullName evidence="1">Uncharacterized protein</fullName>
    </submittedName>
</protein>
<evidence type="ECO:0000313" key="2">
    <source>
        <dbReference type="Proteomes" id="UP000316213"/>
    </source>
</evidence>
<sequence>MVSTLKARLVNKAGSRKPTSQESFLLKQYVNAQADGDPGLTKHDMLKVCQAIIGSTQFQFLD</sequence>
<dbReference type="AlphaFoldDB" id="A0A5C6A8L3"/>
<accession>A0A5C6A8L3</accession>
<name>A0A5C6A8L3_9BACT</name>
<proteinExistence type="predicted"/>
<dbReference type="EMBL" id="SJPM01000005">
    <property type="protein sequence ID" value="TWT96304.1"/>
    <property type="molecule type" value="Genomic_DNA"/>
</dbReference>
<dbReference type="Proteomes" id="UP000316213">
    <property type="component" value="Unassembled WGS sequence"/>
</dbReference>
<gene>
    <name evidence="1" type="ORF">Pla100_27810</name>
</gene>
<comment type="caution">
    <text evidence="1">The sequence shown here is derived from an EMBL/GenBank/DDBJ whole genome shotgun (WGS) entry which is preliminary data.</text>
</comment>
<evidence type="ECO:0000313" key="1">
    <source>
        <dbReference type="EMBL" id="TWT96304.1"/>
    </source>
</evidence>